<dbReference type="SMR" id="B4PTU5"/>
<dbReference type="Proteomes" id="UP000002282">
    <property type="component" value="Chromosome 3R"/>
</dbReference>
<protein>
    <submittedName>
        <fullName evidence="2">Uncharacterized protein</fullName>
    </submittedName>
</protein>
<feature type="region of interest" description="Disordered" evidence="1">
    <location>
        <begin position="237"/>
        <end position="326"/>
    </location>
</feature>
<keyword evidence="3" id="KW-1185">Reference proteome</keyword>
<name>B4PTU5_DROYA</name>
<evidence type="ECO:0000313" key="2">
    <source>
        <dbReference type="EMBL" id="EDW96556.1"/>
    </source>
</evidence>
<reference evidence="2 3" key="2">
    <citation type="journal article" date="2007" name="PLoS Biol.">
        <title>Principles of genome evolution in the Drosophila melanogaster species group.</title>
        <authorList>
            <person name="Ranz J.M."/>
            <person name="Maurin D."/>
            <person name="Chan Y.S."/>
            <person name="von Grotthuss M."/>
            <person name="Hillier L.W."/>
            <person name="Roote J."/>
            <person name="Ashburner M."/>
            <person name="Bergman C.M."/>
        </authorList>
    </citation>
    <scope>NUCLEOTIDE SEQUENCE [LARGE SCALE GENOMIC DNA]</scope>
    <source>
        <strain evidence="3">Tai18E2 / Tucson 14021-0261.01</strain>
    </source>
</reference>
<sequence length="386" mass="43481">MDRNHKSEETFGRSMSSSSRRVMWKLNEEEETFDSLVNYRRLTSRSLNRSQATDVPTKRRTASESWHLPAQEVKTKSASTGESELGKKSVSLRESTWNVNQSSATSLPEPKEISSKEQAIIYWRRLFDGIHKRQRGAKKVAATEPEEPTDIVLTTKPSLALRYKPSHESLKNKRSKDLATERCPSTSQGSTSCKLVADLKMESFSLPPQQMCVVREVEPRFGQRRRMSLANDTDSCYSGELEVPKNSPVQHQHQEPGPYSRSELISVHVSAPTTRRSTSPIRRSTAASKVAAGTKGGSSPAAPGGTKCPSVSSGSAGTSQLPTFRQRQHELHRYRVKIEQRRLDLLELKIAREREEALHNEVLFHKELQIKENMMKAYEDNDCSNA</sequence>
<gene>
    <name evidence="2" type="primary">Dyak\GE25900</name>
    <name evidence="2" type="synonym">dyak_GLEANR_9490</name>
    <name evidence="2" type="synonym">GE25900</name>
    <name evidence="2" type="ORF">Dyak_GE25900</name>
</gene>
<evidence type="ECO:0000256" key="1">
    <source>
        <dbReference type="SAM" id="MobiDB-lite"/>
    </source>
</evidence>
<dbReference type="OrthoDB" id="7883317at2759"/>
<organism evidence="2 3">
    <name type="scientific">Drosophila yakuba</name>
    <name type="common">Fruit fly</name>
    <dbReference type="NCBI Taxonomy" id="7245"/>
    <lineage>
        <taxon>Eukaryota</taxon>
        <taxon>Metazoa</taxon>
        <taxon>Ecdysozoa</taxon>
        <taxon>Arthropoda</taxon>
        <taxon>Hexapoda</taxon>
        <taxon>Insecta</taxon>
        <taxon>Pterygota</taxon>
        <taxon>Neoptera</taxon>
        <taxon>Endopterygota</taxon>
        <taxon>Diptera</taxon>
        <taxon>Brachycera</taxon>
        <taxon>Muscomorpha</taxon>
        <taxon>Ephydroidea</taxon>
        <taxon>Drosophilidae</taxon>
        <taxon>Drosophila</taxon>
        <taxon>Sophophora</taxon>
    </lineage>
</organism>
<feature type="region of interest" description="Disordered" evidence="1">
    <location>
        <begin position="166"/>
        <end position="190"/>
    </location>
</feature>
<feature type="compositionally biased region" description="Polar residues" evidence="1">
    <location>
        <begin position="45"/>
        <end position="54"/>
    </location>
</feature>
<dbReference type="KEGG" id="dya:Dyak_GE25900"/>
<proteinExistence type="predicted"/>
<dbReference type="AlphaFoldDB" id="B4PTU5"/>
<dbReference type="PhylomeDB" id="B4PTU5"/>
<dbReference type="OMA" id="LKLETCF"/>
<reference evidence="2 3" key="1">
    <citation type="journal article" date="2007" name="Nature">
        <title>Evolution of genes and genomes on the Drosophila phylogeny.</title>
        <authorList>
            <consortium name="Drosophila 12 Genomes Consortium"/>
            <person name="Clark A.G."/>
            <person name="Eisen M.B."/>
            <person name="Smith D.R."/>
            <person name="Bergman C.M."/>
            <person name="Oliver B."/>
            <person name="Markow T.A."/>
            <person name="Kaufman T.C."/>
            <person name="Kellis M."/>
            <person name="Gelbart W."/>
            <person name="Iyer V.N."/>
            <person name="Pollard D.A."/>
            <person name="Sackton T.B."/>
            <person name="Larracuente A.M."/>
            <person name="Singh N.D."/>
            <person name="Abad J.P."/>
            <person name="Abt D.N."/>
            <person name="Adryan B."/>
            <person name="Aguade M."/>
            <person name="Akashi H."/>
            <person name="Anderson W.W."/>
            <person name="Aquadro C.F."/>
            <person name="Ardell D.H."/>
            <person name="Arguello R."/>
            <person name="Artieri C.G."/>
            <person name="Barbash D.A."/>
            <person name="Barker D."/>
            <person name="Barsanti P."/>
            <person name="Batterham P."/>
            <person name="Batzoglou S."/>
            <person name="Begun D."/>
            <person name="Bhutkar A."/>
            <person name="Blanco E."/>
            <person name="Bosak S.A."/>
            <person name="Bradley R.K."/>
            <person name="Brand A.D."/>
            <person name="Brent M.R."/>
            <person name="Brooks A.N."/>
            <person name="Brown R.H."/>
            <person name="Butlin R.K."/>
            <person name="Caggese C."/>
            <person name="Calvi B.R."/>
            <person name="Bernardo de Carvalho A."/>
            <person name="Caspi A."/>
            <person name="Castrezana S."/>
            <person name="Celniker S.E."/>
            <person name="Chang J.L."/>
            <person name="Chapple C."/>
            <person name="Chatterji S."/>
            <person name="Chinwalla A."/>
            <person name="Civetta A."/>
            <person name="Clifton S.W."/>
            <person name="Comeron J.M."/>
            <person name="Costello J.C."/>
            <person name="Coyne J.A."/>
            <person name="Daub J."/>
            <person name="David R.G."/>
            <person name="Delcher A.L."/>
            <person name="Delehaunty K."/>
            <person name="Do C.B."/>
            <person name="Ebling H."/>
            <person name="Edwards K."/>
            <person name="Eickbush T."/>
            <person name="Evans J.D."/>
            <person name="Filipski A."/>
            <person name="Findeiss S."/>
            <person name="Freyhult E."/>
            <person name="Fulton L."/>
            <person name="Fulton R."/>
            <person name="Garcia A.C."/>
            <person name="Gardiner A."/>
            <person name="Garfield D.A."/>
            <person name="Garvin B.E."/>
            <person name="Gibson G."/>
            <person name="Gilbert D."/>
            <person name="Gnerre S."/>
            <person name="Godfrey J."/>
            <person name="Good R."/>
            <person name="Gotea V."/>
            <person name="Gravely B."/>
            <person name="Greenberg A.J."/>
            <person name="Griffiths-Jones S."/>
            <person name="Gross S."/>
            <person name="Guigo R."/>
            <person name="Gustafson E.A."/>
            <person name="Haerty W."/>
            <person name="Hahn M.W."/>
            <person name="Halligan D.L."/>
            <person name="Halpern A.L."/>
            <person name="Halter G.M."/>
            <person name="Han M.V."/>
            <person name="Heger A."/>
            <person name="Hillier L."/>
            <person name="Hinrichs A.S."/>
            <person name="Holmes I."/>
            <person name="Hoskins R.A."/>
            <person name="Hubisz M.J."/>
            <person name="Hultmark D."/>
            <person name="Huntley M.A."/>
            <person name="Jaffe D.B."/>
            <person name="Jagadeeshan S."/>
            <person name="Jeck W.R."/>
            <person name="Johnson J."/>
            <person name="Jones C.D."/>
            <person name="Jordan W.C."/>
            <person name="Karpen G.H."/>
            <person name="Kataoka E."/>
            <person name="Keightley P.D."/>
            <person name="Kheradpour P."/>
            <person name="Kirkness E.F."/>
            <person name="Koerich L.B."/>
            <person name="Kristiansen K."/>
            <person name="Kudrna D."/>
            <person name="Kulathinal R.J."/>
            <person name="Kumar S."/>
            <person name="Kwok R."/>
            <person name="Lander E."/>
            <person name="Langley C.H."/>
            <person name="Lapoint R."/>
            <person name="Lazzaro B.P."/>
            <person name="Lee S.J."/>
            <person name="Levesque L."/>
            <person name="Li R."/>
            <person name="Lin C.F."/>
            <person name="Lin M.F."/>
            <person name="Lindblad-Toh K."/>
            <person name="Llopart A."/>
            <person name="Long M."/>
            <person name="Low L."/>
            <person name="Lozovsky E."/>
            <person name="Lu J."/>
            <person name="Luo M."/>
            <person name="Machado C.A."/>
            <person name="Makalowski W."/>
            <person name="Marzo M."/>
            <person name="Matsuda M."/>
            <person name="Matzkin L."/>
            <person name="McAllister B."/>
            <person name="McBride C.S."/>
            <person name="McKernan B."/>
            <person name="McKernan K."/>
            <person name="Mendez-Lago M."/>
            <person name="Minx P."/>
            <person name="Mollenhauer M.U."/>
            <person name="Montooth K."/>
            <person name="Mount S.M."/>
            <person name="Mu X."/>
            <person name="Myers E."/>
            <person name="Negre B."/>
            <person name="Newfeld S."/>
            <person name="Nielsen R."/>
            <person name="Noor M.A."/>
            <person name="O'Grady P."/>
            <person name="Pachter L."/>
            <person name="Papaceit M."/>
            <person name="Parisi M.J."/>
            <person name="Parisi M."/>
            <person name="Parts L."/>
            <person name="Pedersen J.S."/>
            <person name="Pesole G."/>
            <person name="Phillippy A.M."/>
            <person name="Ponting C.P."/>
            <person name="Pop M."/>
            <person name="Porcelli D."/>
            <person name="Powell J.R."/>
            <person name="Prohaska S."/>
            <person name="Pruitt K."/>
            <person name="Puig M."/>
            <person name="Quesneville H."/>
            <person name="Ram K.R."/>
            <person name="Rand D."/>
            <person name="Rasmussen M.D."/>
            <person name="Reed L.K."/>
            <person name="Reenan R."/>
            <person name="Reily A."/>
            <person name="Remington K.A."/>
            <person name="Rieger T.T."/>
            <person name="Ritchie M.G."/>
            <person name="Robin C."/>
            <person name="Rogers Y.H."/>
            <person name="Rohde C."/>
            <person name="Rozas J."/>
            <person name="Rubenfield M.J."/>
            <person name="Ruiz A."/>
            <person name="Russo S."/>
            <person name="Salzberg S.L."/>
            <person name="Sanchez-Gracia A."/>
            <person name="Saranga D.J."/>
            <person name="Sato H."/>
            <person name="Schaeffer S.W."/>
            <person name="Schatz M.C."/>
            <person name="Schlenke T."/>
            <person name="Schwartz R."/>
            <person name="Segarra C."/>
            <person name="Singh R.S."/>
            <person name="Sirot L."/>
            <person name="Sirota M."/>
            <person name="Sisneros N.B."/>
            <person name="Smith C.D."/>
            <person name="Smith T.F."/>
            <person name="Spieth J."/>
            <person name="Stage D.E."/>
            <person name="Stark A."/>
            <person name="Stephan W."/>
            <person name="Strausberg R.L."/>
            <person name="Strempel S."/>
            <person name="Sturgill D."/>
            <person name="Sutton G."/>
            <person name="Sutton G.G."/>
            <person name="Tao W."/>
            <person name="Teichmann S."/>
            <person name="Tobari Y.N."/>
            <person name="Tomimura Y."/>
            <person name="Tsolas J.M."/>
            <person name="Valente V.L."/>
            <person name="Venter E."/>
            <person name="Venter J.C."/>
            <person name="Vicario S."/>
            <person name="Vieira F.G."/>
            <person name="Vilella A.J."/>
            <person name="Villasante A."/>
            <person name="Walenz B."/>
            <person name="Wang J."/>
            <person name="Wasserman M."/>
            <person name="Watts T."/>
            <person name="Wilson D."/>
            <person name="Wilson R.K."/>
            <person name="Wing R.A."/>
            <person name="Wolfner M.F."/>
            <person name="Wong A."/>
            <person name="Wong G.K."/>
            <person name="Wu C.I."/>
            <person name="Wu G."/>
            <person name="Yamamoto D."/>
            <person name="Yang H.P."/>
            <person name="Yang S.P."/>
            <person name="Yorke J.A."/>
            <person name="Yoshida K."/>
            <person name="Zdobnov E."/>
            <person name="Zhang P."/>
            <person name="Zhang Y."/>
            <person name="Zimin A.V."/>
            <person name="Baldwin J."/>
            <person name="Abdouelleil A."/>
            <person name="Abdulkadir J."/>
            <person name="Abebe A."/>
            <person name="Abera B."/>
            <person name="Abreu J."/>
            <person name="Acer S.C."/>
            <person name="Aftuck L."/>
            <person name="Alexander A."/>
            <person name="An P."/>
            <person name="Anderson E."/>
            <person name="Anderson S."/>
            <person name="Arachi H."/>
            <person name="Azer M."/>
            <person name="Bachantsang P."/>
            <person name="Barry A."/>
            <person name="Bayul T."/>
            <person name="Berlin A."/>
            <person name="Bessette D."/>
            <person name="Bloom T."/>
            <person name="Blye J."/>
            <person name="Boguslavskiy L."/>
            <person name="Bonnet C."/>
            <person name="Boukhgalter B."/>
            <person name="Bourzgui I."/>
            <person name="Brown A."/>
            <person name="Cahill P."/>
            <person name="Channer S."/>
            <person name="Cheshatsang Y."/>
            <person name="Chuda L."/>
            <person name="Citroen M."/>
            <person name="Collymore A."/>
            <person name="Cooke P."/>
            <person name="Costello M."/>
            <person name="D'Aco K."/>
            <person name="Daza R."/>
            <person name="De Haan G."/>
            <person name="DeGray S."/>
            <person name="DeMaso C."/>
            <person name="Dhargay N."/>
            <person name="Dooley K."/>
            <person name="Dooley E."/>
            <person name="Doricent M."/>
            <person name="Dorje P."/>
            <person name="Dorjee K."/>
            <person name="Dupes A."/>
            <person name="Elong R."/>
            <person name="Falk J."/>
            <person name="Farina A."/>
            <person name="Faro S."/>
            <person name="Ferguson D."/>
            <person name="Fisher S."/>
            <person name="Foley C.D."/>
            <person name="Franke A."/>
            <person name="Friedrich D."/>
            <person name="Gadbois L."/>
            <person name="Gearin G."/>
            <person name="Gearin C.R."/>
            <person name="Giannoukos G."/>
            <person name="Goode T."/>
            <person name="Graham J."/>
            <person name="Grandbois E."/>
            <person name="Grewal S."/>
            <person name="Gyaltsen K."/>
            <person name="Hafez N."/>
            <person name="Hagos B."/>
            <person name="Hall J."/>
            <person name="Henson C."/>
            <person name="Hollinger A."/>
            <person name="Honan T."/>
            <person name="Huard M.D."/>
            <person name="Hughes L."/>
            <person name="Hurhula B."/>
            <person name="Husby M.E."/>
            <person name="Kamat A."/>
            <person name="Kanga B."/>
            <person name="Kashin S."/>
            <person name="Khazanovich D."/>
            <person name="Kisner P."/>
            <person name="Lance K."/>
            <person name="Lara M."/>
            <person name="Lee W."/>
            <person name="Lennon N."/>
            <person name="Letendre F."/>
            <person name="LeVine R."/>
            <person name="Lipovsky A."/>
            <person name="Liu X."/>
            <person name="Liu J."/>
            <person name="Liu S."/>
            <person name="Lokyitsang T."/>
            <person name="Lokyitsang Y."/>
            <person name="Lubonja R."/>
            <person name="Lui A."/>
            <person name="MacDonald P."/>
            <person name="Magnisalis V."/>
            <person name="Maru K."/>
            <person name="Matthews C."/>
            <person name="McCusker W."/>
            <person name="McDonough S."/>
            <person name="Mehta T."/>
            <person name="Meldrim J."/>
            <person name="Meneus L."/>
            <person name="Mihai O."/>
            <person name="Mihalev A."/>
            <person name="Mihova T."/>
            <person name="Mittelman R."/>
            <person name="Mlenga V."/>
            <person name="Montmayeur A."/>
            <person name="Mulrain L."/>
            <person name="Navidi A."/>
            <person name="Naylor J."/>
            <person name="Negash T."/>
            <person name="Nguyen T."/>
            <person name="Nguyen N."/>
            <person name="Nicol R."/>
            <person name="Norbu C."/>
            <person name="Norbu N."/>
            <person name="Novod N."/>
            <person name="O'Neill B."/>
            <person name="Osman S."/>
            <person name="Markiewicz E."/>
            <person name="Oyono O.L."/>
            <person name="Patti C."/>
            <person name="Phunkhang P."/>
            <person name="Pierre F."/>
            <person name="Priest M."/>
            <person name="Raghuraman S."/>
            <person name="Rege F."/>
            <person name="Reyes R."/>
            <person name="Rise C."/>
            <person name="Rogov P."/>
            <person name="Ross K."/>
            <person name="Ryan E."/>
            <person name="Settipalli S."/>
            <person name="Shea T."/>
            <person name="Sherpa N."/>
            <person name="Shi L."/>
            <person name="Shih D."/>
            <person name="Sparrow T."/>
            <person name="Spaulding J."/>
            <person name="Stalker J."/>
            <person name="Stange-Thomann N."/>
            <person name="Stavropoulos S."/>
            <person name="Stone C."/>
            <person name="Strader C."/>
            <person name="Tesfaye S."/>
            <person name="Thomson T."/>
            <person name="Thoulutsang Y."/>
            <person name="Thoulutsang D."/>
            <person name="Topham K."/>
            <person name="Topping I."/>
            <person name="Tsamla T."/>
            <person name="Vassiliev H."/>
            <person name="Vo A."/>
            <person name="Wangchuk T."/>
            <person name="Wangdi T."/>
            <person name="Weiand M."/>
            <person name="Wilkinson J."/>
            <person name="Wilson A."/>
            <person name="Yadav S."/>
            <person name="Young G."/>
            <person name="Yu Q."/>
            <person name="Zembek L."/>
            <person name="Zhong D."/>
            <person name="Zimmer A."/>
            <person name="Zwirko Z."/>
            <person name="Jaffe D.B."/>
            <person name="Alvarez P."/>
            <person name="Brockman W."/>
            <person name="Butler J."/>
            <person name="Chin C."/>
            <person name="Gnerre S."/>
            <person name="Grabherr M."/>
            <person name="Kleber M."/>
            <person name="Mauceli E."/>
            <person name="MacCallum I."/>
        </authorList>
    </citation>
    <scope>NUCLEOTIDE SEQUENCE [LARGE SCALE GENOMIC DNA]</scope>
    <source>
        <strain evidence="3">Tai18E2 / Tucson 14021-0261.01</strain>
    </source>
</reference>
<feature type="compositionally biased region" description="Basic and acidic residues" evidence="1">
    <location>
        <begin position="1"/>
        <end position="11"/>
    </location>
</feature>
<feature type="compositionally biased region" description="Polar residues" evidence="1">
    <location>
        <begin position="309"/>
        <end position="325"/>
    </location>
</feature>
<dbReference type="EMBL" id="CM000160">
    <property type="protein sequence ID" value="EDW96556.1"/>
    <property type="molecule type" value="Genomic_DNA"/>
</dbReference>
<evidence type="ECO:0000313" key="3">
    <source>
        <dbReference type="Proteomes" id="UP000002282"/>
    </source>
</evidence>
<dbReference type="HOGENOM" id="CLU_724183_0_0_1"/>
<feature type="compositionally biased region" description="Low complexity" evidence="1">
    <location>
        <begin position="270"/>
        <end position="288"/>
    </location>
</feature>
<dbReference type="eggNOG" id="ENOG502T95K">
    <property type="taxonomic scope" value="Eukaryota"/>
</dbReference>
<accession>B4PTU5</accession>
<feature type="compositionally biased region" description="Basic and acidic residues" evidence="1">
    <location>
        <begin position="166"/>
        <end position="180"/>
    </location>
</feature>
<feature type="region of interest" description="Disordered" evidence="1">
    <location>
        <begin position="1"/>
        <end position="21"/>
    </location>
</feature>
<feature type="region of interest" description="Disordered" evidence="1">
    <location>
        <begin position="45"/>
        <end position="91"/>
    </location>
</feature>